<dbReference type="GO" id="GO:0008170">
    <property type="term" value="F:N-methyltransferase activity"/>
    <property type="evidence" value="ECO:0007669"/>
    <property type="project" value="InterPro"/>
</dbReference>
<dbReference type="Proteomes" id="UP000564033">
    <property type="component" value="Unassembled WGS sequence"/>
</dbReference>
<protein>
    <submittedName>
        <fullName evidence="4">Site-specific DNA-methyltransferase</fullName>
    </submittedName>
</protein>
<dbReference type="GO" id="GO:0032259">
    <property type="term" value="P:methylation"/>
    <property type="evidence" value="ECO:0007669"/>
    <property type="project" value="UniProtKB-KW"/>
</dbReference>
<evidence type="ECO:0000313" key="4">
    <source>
        <dbReference type="EMBL" id="NLZ24455.1"/>
    </source>
</evidence>
<keyword evidence="2 4" id="KW-0808">Transferase</keyword>
<feature type="domain" description="DNA methylase N-4/N-6" evidence="3">
    <location>
        <begin position="39"/>
        <end position="181"/>
    </location>
</feature>
<sequence length="329" mass="38323">YRYEPFMRVRTSWSRANKPNNYYPIFVSRDLSKLSLTKKNNDDIEVYPKTGDGREWAWKNIPSSFENLNVADYFKPIEIEGKIEIFHKYREKQVFKNVWTNKKYQSEFNGTNLLKKIMGGKVFDYPKSLYLVLDILKITSSKNSLVLDFFAGSGTTGHAVLELNKEDGGNRKFILCTNNENEIAEKVCYQRIKNVIEGYSDVKGIDANLKYFKTTFIPKSPVSDDTRANLVNKSTEMICVKEGTFEEVFISDYYKIFKDAKHTTAILFNLDYLEEMKEKIDTISLTSSIYVFSLSNDTYDQDFKDLSVEHELCPIPESILEVYRKLFKD</sequence>
<evidence type="ECO:0000256" key="2">
    <source>
        <dbReference type="ARBA" id="ARBA00022679"/>
    </source>
</evidence>
<organism evidence="4 5">
    <name type="scientific">Candidatus Dojkabacteria bacterium</name>
    <dbReference type="NCBI Taxonomy" id="2099670"/>
    <lineage>
        <taxon>Bacteria</taxon>
        <taxon>Candidatus Dojkabacteria</taxon>
    </lineage>
</organism>
<dbReference type="EMBL" id="JAAZIL010000047">
    <property type="protein sequence ID" value="NLZ24455.1"/>
    <property type="molecule type" value="Genomic_DNA"/>
</dbReference>
<reference evidence="4 5" key="1">
    <citation type="journal article" date="2020" name="Biotechnol. Biofuels">
        <title>New insights from the biogas microbiome by comprehensive genome-resolved metagenomics of nearly 1600 species originating from multiple anaerobic digesters.</title>
        <authorList>
            <person name="Campanaro S."/>
            <person name="Treu L."/>
            <person name="Rodriguez-R L.M."/>
            <person name="Kovalovszki A."/>
            <person name="Ziels R.M."/>
            <person name="Maus I."/>
            <person name="Zhu X."/>
            <person name="Kougias P.G."/>
            <person name="Basile A."/>
            <person name="Luo G."/>
            <person name="Schluter A."/>
            <person name="Konstantinidis K.T."/>
            <person name="Angelidaki I."/>
        </authorList>
    </citation>
    <scope>NUCLEOTIDE SEQUENCE [LARGE SCALE GENOMIC DNA]</scope>
    <source>
        <strain evidence="4">AS19jrsBPTG_9</strain>
    </source>
</reference>
<name>A0A847VDI7_9BACT</name>
<dbReference type="Gene3D" id="3.40.50.150">
    <property type="entry name" value="Vaccinia Virus protein VP39"/>
    <property type="match status" value="1"/>
</dbReference>
<dbReference type="GO" id="GO:0003677">
    <property type="term" value="F:DNA binding"/>
    <property type="evidence" value="ECO:0007669"/>
    <property type="project" value="InterPro"/>
</dbReference>
<comment type="caution">
    <text evidence="4">The sequence shown here is derived from an EMBL/GenBank/DDBJ whole genome shotgun (WGS) entry which is preliminary data.</text>
</comment>
<keyword evidence="1 4" id="KW-0489">Methyltransferase</keyword>
<dbReference type="AlphaFoldDB" id="A0A847VDI7"/>
<evidence type="ECO:0000259" key="3">
    <source>
        <dbReference type="Pfam" id="PF01555"/>
    </source>
</evidence>
<gene>
    <name evidence="4" type="ORF">GX888_01750</name>
</gene>
<evidence type="ECO:0000256" key="1">
    <source>
        <dbReference type="ARBA" id="ARBA00022603"/>
    </source>
</evidence>
<accession>A0A847VDI7</accession>
<proteinExistence type="predicted"/>
<dbReference type="Pfam" id="PF01555">
    <property type="entry name" value="N6_N4_Mtase"/>
    <property type="match status" value="1"/>
</dbReference>
<feature type="non-terminal residue" evidence="4">
    <location>
        <position position="1"/>
    </location>
</feature>
<dbReference type="InterPro" id="IPR002941">
    <property type="entry name" value="DNA_methylase_N4/N6"/>
</dbReference>
<dbReference type="SUPFAM" id="SSF53335">
    <property type="entry name" value="S-adenosyl-L-methionine-dependent methyltransferases"/>
    <property type="match status" value="1"/>
</dbReference>
<evidence type="ECO:0000313" key="5">
    <source>
        <dbReference type="Proteomes" id="UP000564033"/>
    </source>
</evidence>
<dbReference type="InterPro" id="IPR029063">
    <property type="entry name" value="SAM-dependent_MTases_sf"/>
</dbReference>